<keyword evidence="1" id="KW-0653">Protein transport</keyword>
<sequence length="278" mass="31314">MNKIDFQKHLIYTTLTRNATTLYACENVQLVHALSKVNCSEIIAQELGLINASKTLIGSTPAISSGSNIELALYFIKKSLSNADGSSDLITVVTIAHVNMNRALVLSVLKKIMDKYIEFKQDLDSASEGSKSKLGEFKLYMSQIIKFEEMNYDSNSGLYNYGSITPPRDEEETSGDEVIGPRSLVLVNEEVEEVRQLMLDNINKLMNRGDKINLLVDQTDRLTNSSSVFQKRAQLIKRRMWLSGVKFYLMLAFGFVFILYLILTSACGFPFLSHCIHR</sequence>
<protein>
    <recommendedName>
        <fullName evidence="4">V-SNARE coiled-coil homology domain-containing protein</fullName>
    </recommendedName>
</protein>
<dbReference type="PANTHER" id="PTHR21136:SF168">
    <property type="entry name" value="VESICLE-ASSOCIATED MEMBRANE PROTEIN 9"/>
    <property type="match status" value="1"/>
</dbReference>
<reference evidence="5 6" key="1">
    <citation type="journal article" date="2011" name="Proc. Natl. Acad. Sci. U.S.A.">
        <title>Comparative genomics of xylose-fermenting fungi for enhanced biofuel production.</title>
        <authorList>
            <person name="Wohlbach D.J."/>
            <person name="Kuo A."/>
            <person name="Sato T.K."/>
            <person name="Potts K.M."/>
            <person name="Salamov A.A."/>
            <person name="LaButti K.M."/>
            <person name="Sun H."/>
            <person name="Clum A."/>
            <person name="Pangilinan J.L."/>
            <person name="Lindquist E.A."/>
            <person name="Lucas S."/>
            <person name="Lapidus A."/>
            <person name="Jin M."/>
            <person name="Gunawan C."/>
            <person name="Balan V."/>
            <person name="Dale B.E."/>
            <person name="Jeffries T.W."/>
            <person name="Zinkel R."/>
            <person name="Barry K.W."/>
            <person name="Grigoriev I.V."/>
            <person name="Gasch A.P."/>
        </authorList>
    </citation>
    <scope>NUCLEOTIDE SEQUENCE [LARGE SCALE GENOMIC DNA]</scope>
    <source>
        <strain evidence="6">ATCC 10573 / BCRC 21748 / CBS 615 / JCM 9827 / NBRC 10315 / NRRL Y-1498 / VKM Y-70</strain>
    </source>
</reference>
<evidence type="ECO:0000256" key="2">
    <source>
        <dbReference type="PROSITE-ProRule" id="PRU00290"/>
    </source>
</evidence>
<dbReference type="HOGENOM" id="CLU_087338_1_0_1"/>
<keyword evidence="3" id="KW-0472">Membrane</keyword>
<dbReference type="GO" id="GO:0016020">
    <property type="term" value="C:membrane"/>
    <property type="evidence" value="ECO:0007669"/>
    <property type="project" value="InterPro"/>
</dbReference>
<evidence type="ECO:0000313" key="6">
    <source>
        <dbReference type="Proteomes" id="UP000000707"/>
    </source>
</evidence>
<name>G3AZ44_CANTC</name>
<dbReference type="GeneID" id="18248676"/>
<dbReference type="SUPFAM" id="SSF58038">
    <property type="entry name" value="SNARE fusion complex"/>
    <property type="match status" value="1"/>
</dbReference>
<keyword evidence="3" id="KW-1133">Transmembrane helix</keyword>
<gene>
    <name evidence="5" type="ORF">CANTEDRAFT_119049</name>
</gene>
<evidence type="ECO:0000313" key="5">
    <source>
        <dbReference type="EMBL" id="EGV66005.1"/>
    </source>
</evidence>
<dbReference type="InterPro" id="IPR042855">
    <property type="entry name" value="V_SNARE_CC"/>
</dbReference>
<feature type="domain" description="V-SNARE coiled-coil homology" evidence="4">
    <location>
        <begin position="183"/>
        <end position="243"/>
    </location>
</feature>
<dbReference type="KEGG" id="cten:18248676"/>
<dbReference type="Pfam" id="PF00957">
    <property type="entry name" value="Synaptobrevin"/>
    <property type="match status" value="1"/>
</dbReference>
<dbReference type="PROSITE" id="PS50892">
    <property type="entry name" value="V_SNARE"/>
    <property type="match status" value="1"/>
</dbReference>
<dbReference type="InterPro" id="IPR051097">
    <property type="entry name" value="Synaptobrevin-like_transport"/>
</dbReference>
<dbReference type="STRING" id="590646.G3AZ44"/>
<dbReference type="Proteomes" id="UP000000707">
    <property type="component" value="Unassembled WGS sequence"/>
</dbReference>
<dbReference type="EMBL" id="GL996512">
    <property type="protein sequence ID" value="EGV66005.1"/>
    <property type="molecule type" value="Genomic_DNA"/>
</dbReference>
<dbReference type="RefSeq" id="XP_006684579.1">
    <property type="nucleotide sequence ID" value="XM_006684516.1"/>
</dbReference>
<dbReference type="eggNOG" id="KOG0859">
    <property type="taxonomic scope" value="Eukaryota"/>
</dbReference>
<dbReference type="AlphaFoldDB" id="G3AZ44"/>
<keyword evidence="1" id="KW-0813">Transport</keyword>
<evidence type="ECO:0000259" key="4">
    <source>
        <dbReference type="PROSITE" id="PS50892"/>
    </source>
</evidence>
<dbReference type="CDD" id="cd15843">
    <property type="entry name" value="R-SNARE"/>
    <property type="match status" value="1"/>
</dbReference>
<keyword evidence="2" id="KW-0175">Coiled coil</keyword>
<organism evidence="6">
    <name type="scientific">Candida tenuis (strain ATCC 10573 / BCRC 21748 / CBS 615 / JCM 9827 / NBRC 10315 / NRRL Y-1498 / VKM Y-70)</name>
    <name type="common">Yeast</name>
    <name type="synonym">Yamadazyma tenuis</name>
    <dbReference type="NCBI Taxonomy" id="590646"/>
    <lineage>
        <taxon>Eukaryota</taxon>
        <taxon>Fungi</taxon>
        <taxon>Dikarya</taxon>
        <taxon>Ascomycota</taxon>
        <taxon>Saccharomycotina</taxon>
        <taxon>Pichiomycetes</taxon>
        <taxon>Debaryomycetaceae</taxon>
        <taxon>Yamadazyma</taxon>
    </lineage>
</organism>
<keyword evidence="6" id="KW-1185">Reference proteome</keyword>
<keyword evidence="3" id="KW-0812">Transmembrane</keyword>
<proteinExistence type="predicted"/>
<dbReference type="OrthoDB" id="190375at2759"/>
<evidence type="ECO:0000256" key="3">
    <source>
        <dbReference type="SAM" id="Phobius"/>
    </source>
</evidence>
<accession>G3AZ44</accession>
<dbReference type="InterPro" id="IPR001388">
    <property type="entry name" value="Synaptobrevin-like"/>
</dbReference>
<dbReference type="GO" id="GO:0016192">
    <property type="term" value="P:vesicle-mediated transport"/>
    <property type="evidence" value="ECO:0007669"/>
    <property type="project" value="InterPro"/>
</dbReference>
<feature type="transmembrane region" description="Helical" evidence="3">
    <location>
        <begin position="247"/>
        <end position="272"/>
    </location>
</feature>
<dbReference type="PRINTS" id="PR00219">
    <property type="entry name" value="SYNAPTOBREVN"/>
</dbReference>
<dbReference type="PANTHER" id="PTHR21136">
    <property type="entry name" value="SNARE PROTEINS"/>
    <property type="match status" value="1"/>
</dbReference>
<dbReference type="Gene3D" id="1.20.5.110">
    <property type="match status" value="1"/>
</dbReference>
<evidence type="ECO:0000256" key="1">
    <source>
        <dbReference type="ARBA" id="ARBA00022927"/>
    </source>
</evidence>
<dbReference type="GO" id="GO:0015031">
    <property type="term" value="P:protein transport"/>
    <property type="evidence" value="ECO:0007669"/>
    <property type="project" value="UniProtKB-KW"/>
</dbReference>